<evidence type="ECO:0000313" key="5">
    <source>
        <dbReference type="Proteomes" id="UP000271291"/>
    </source>
</evidence>
<dbReference type="Proteomes" id="UP000271291">
    <property type="component" value="Chromosome"/>
</dbReference>
<evidence type="ECO:0000313" key="3">
    <source>
        <dbReference type="EMBL" id="AZS83017.1"/>
    </source>
</evidence>
<dbReference type="OrthoDB" id="3623830at2"/>
<dbReference type="AlphaFoldDB" id="A0A3S9Z5G6"/>
<dbReference type="InterPro" id="IPR011024">
    <property type="entry name" value="G_crystallin-like"/>
</dbReference>
<evidence type="ECO:0000256" key="1">
    <source>
        <dbReference type="SAM" id="SignalP"/>
    </source>
</evidence>
<reference evidence="3 5" key="2">
    <citation type="submission" date="2018-12" db="EMBL/GenBank/DDBJ databases">
        <title>Streptomyces griseoviridis F1-27 complete genome.</title>
        <authorList>
            <person name="Mariita R.M."/>
            <person name="Sello J.K."/>
        </authorList>
    </citation>
    <scope>NUCLEOTIDE SEQUENCE [LARGE SCALE GENOMIC DNA]</scope>
    <source>
        <strain evidence="3 5">F1-27</strain>
    </source>
</reference>
<feature type="signal peptide" evidence="1">
    <location>
        <begin position="1"/>
        <end position="33"/>
    </location>
</feature>
<feature type="domain" description="Streptomyces killer toxin-like beta/gamma crystallin" evidence="2">
    <location>
        <begin position="48"/>
        <end position="117"/>
    </location>
</feature>
<dbReference type="SUPFAM" id="SSF49695">
    <property type="entry name" value="gamma-Crystallin-like"/>
    <property type="match status" value="1"/>
</dbReference>
<dbReference type="Proteomes" id="UP000501753">
    <property type="component" value="Chromosome"/>
</dbReference>
<name>A0A3S9Z5G6_STRGD</name>
<evidence type="ECO:0000313" key="4">
    <source>
        <dbReference type="EMBL" id="QCN90131.1"/>
    </source>
</evidence>
<evidence type="ECO:0000313" key="6">
    <source>
        <dbReference type="Proteomes" id="UP000501753"/>
    </source>
</evidence>
<sequence length="117" mass="12728">MISKIKRAVCSMVAAFAAAATLTVGVPSGSAYAIDHVQCVGGENFLKIYSHLNGRNSVDCYANAGKTNFGGWWVDRIVTGNNDLIYYDANGDSVRINRWHDITFPNHPPKVASIQIL</sequence>
<keyword evidence="1" id="KW-0732">Signal</keyword>
<dbReference type="Gene3D" id="2.60.20.30">
    <property type="match status" value="1"/>
</dbReference>
<feature type="chain" id="PRO_5044600711" evidence="1">
    <location>
        <begin position="34"/>
        <end position="117"/>
    </location>
</feature>
<dbReference type="Pfam" id="PF09076">
    <property type="entry name" value="Crystall_2"/>
    <property type="match status" value="1"/>
</dbReference>
<dbReference type="KEGG" id="sgd:ELQ87_00940"/>
<accession>A0A3S9Z5G6</accession>
<keyword evidence="6" id="KW-1185">Reference proteome</keyword>
<dbReference type="InterPro" id="IPR015161">
    <property type="entry name" value="Sklp_toxin_b/g_crystallin"/>
</dbReference>
<organism evidence="3 5">
    <name type="scientific">Streptomyces griseoviridis</name>
    <dbReference type="NCBI Taxonomy" id="45398"/>
    <lineage>
        <taxon>Bacteria</taxon>
        <taxon>Bacillati</taxon>
        <taxon>Actinomycetota</taxon>
        <taxon>Actinomycetes</taxon>
        <taxon>Kitasatosporales</taxon>
        <taxon>Streptomycetaceae</taxon>
        <taxon>Streptomyces</taxon>
    </lineage>
</organism>
<evidence type="ECO:0000259" key="2">
    <source>
        <dbReference type="Pfam" id="PF09076"/>
    </source>
</evidence>
<proteinExistence type="predicted"/>
<reference evidence="4 6" key="1">
    <citation type="submission" date="2018-04" db="EMBL/GenBank/DDBJ databases">
        <title>Complete genome sequences of Streptomyces griseoviridis K61 and characterization of antagonistic properties of biological control agents.</title>
        <authorList>
            <person name="Mariita R.M."/>
            <person name="Sello J.K."/>
        </authorList>
    </citation>
    <scope>NUCLEOTIDE SEQUENCE [LARGE SCALE GENOMIC DNA]</scope>
    <source>
        <strain evidence="4 6">K61</strain>
    </source>
</reference>
<dbReference type="InterPro" id="IPR015791">
    <property type="entry name" value="Antimic/Inh_G_crystallin-like"/>
</dbReference>
<protein>
    <submittedName>
        <fullName evidence="3">Oxidoreductase</fullName>
    </submittedName>
</protein>
<gene>
    <name evidence="4" type="ORF">DDJ31_38425</name>
    <name evidence="3" type="ORF">ELQ87_00940</name>
</gene>
<dbReference type="EMBL" id="CP034687">
    <property type="protein sequence ID" value="AZS83017.1"/>
    <property type="molecule type" value="Genomic_DNA"/>
</dbReference>
<dbReference type="EMBL" id="CP029078">
    <property type="protein sequence ID" value="QCN90131.1"/>
    <property type="molecule type" value="Genomic_DNA"/>
</dbReference>